<evidence type="ECO:0000313" key="1">
    <source>
        <dbReference type="EMBL" id="KAI9901511.1"/>
    </source>
</evidence>
<proteinExistence type="predicted"/>
<reference evidence="1" key="1">
    <citation type="submission" date="2022-10" db="EMBL/GenBank/DDBJ databases">
        <title>Complete Genome of Trichothecium roseum strain YXFP-22015, a Plant Pathogen Isolated from Citrus.</title>
        <authorList>
            <person name="Wang Y."/>
            <person name="Zhu L."/>
        </authorList>
    </citation>
    <scope>NUCLEOTIDE SEQUENCE</scope>
    <source>
        <strain evidence="1">YXFP-22015</strain>
    </source>
</reference>
<dbReference type="EMBL" id="CM047942">
    <property type="protein sequence ID" value="KAI9901511.1"/>
    <property type="molecule type" value="Genomic_DNA"/>
</dbReference>
<keyword evidence="2" id="KW-1185">Reference proteome</keyword>
<protein>
    <submittedName>
        <fullName evidence="1">Uncharacterized protein</fullName>
    </submittedName>
</protein>
<comment type="caution">
    <text evidence="1">The sequence shown here is derived from an EMBL/GenBank/DDBJ whole genome shotgun (WGS) entry which is preliminary data.</text>
</comment>
<dbReference type="Proteomes" id="UP001163324">
    <property type="component" value="Chromosome 3"/>
</dbReference>
<organism evidence="1 2">
    <name type="scientific">Trichothecium roseum</name>
    <dbReference type="NCBI Taxonomy" id="47278"/>
    <lineage>
        <taxon>Eukaryota</taxon>
        <taxon>Fungi</taxon>
        <taxon>Dikarya</taxon>
        <taxon>Ascomycota</taxon>
        <taxon>Pezizomycotina</taxon>
        <taxon>Sordariomycetes</taxon>
        <taxon>Hypocreomycetidae</taxon>
        <taxon>Hypocreales</taxon>
        <taxon>Hypocreales incertae sedis</taxon>
        <taxon>Trichothecium</taxon>
    </lineage>
</organism>
<evidence type="ECO:0000313" key="2">
    <source>
        <dbReference type="Proteomes" id="UP001163324"/>
    </source>
</evidence>
<gene>
    <name evidence="1" type="ORF">N3K66_003328</name>
</gene>
<name>A0ACC0V543_9HYPO</name>
<accession>A0ACC0V543</accession>
<sequence>MSDHVQDEAGEPTRVQTNEDAETRATRRELKQSSINDSNARAGTDVMGDGKTDDDPATPAPEEENADGKESQEQVMSPKKKRAHDQLDAGKEGEDEDANSVASTDSAKDRASRSEPEKKRPRDNQSSSDEIKLPAETTDEPGSSPTKKDPPHTSASAFSSSGFGKLATASSPFATFGGATGSNAFGAASGPKLSSFASPDPPASQQPVAAPKLSFGSTTNASPFAVVPPAANGLSKGFGSSAFGPGSSGSKLTSFAAPGAPALKSDKPTKPFGAPESDVEEDDEDGEGDNGSQADEERATSPDKETEDHKKVKLQKVEVDDGEADEHTLLSVRAKMYYHDKDEGWKERGAGMLKINAPRSCVDLDETDAVIPGSFDASSLHLDEEARGEEEGHKVVRLLMRQDQTHRILLNTAIQASMTFQERTALKSVSIIFTATIDDQARPVTMKMSAANAKLFLNEISVVQRELSGN</sequence>